<dbReference type="Proteomes" id="UP001266305">
    <property type="component" value="Unassembled WGS sequence"/>
</dbReference>
<reference evidence="2 3" key="1">
    <citation type="submission" date="2023-05" db="EMBL/GenBank/DDBJ databases">
        <title>B98-5 Cell Line De Novo Hybrid Assembly: An Optical Mapping Approach.</title>
        <authorList>
            <person name="Kananen K."/>
            <person name="Auerbach J.A."/>
            <person name="Kautto E."/>
            <person name="Blachly J.S."/>
        </authorList>
    </citation>
    <scope>NUCLEOTIDE SEQUENCE [LARGE SCALE GENOMIC DNA]</scope>
    <source>
        <strain evidence="2">B95-8</strain>
        <tissue evidence="2">Cell line</tissue>
    </source>
</reference>
<proteinExistence type="predicted"/>
<protein>
    <submittedName>
        <fullName evidence="2">Uncharacterized protein</fullName>
    </submittedName>
</protein>
<evidence type="ECO:0000313" key="3">
    <source>
        <dbReference type="Proteomes" id="UP001266305"/>
    </source>
</evidence>
<keyword evidence="3" id="KW-1185">Reference proteome</keyword>
<sequence>MGQAAARPGASSATGWRWDPRKIPTHPSKPRSPTARGCTVFRRCNALASPATTAVSGHSKRLLKPHLLKESVGKRQNLLAGPGRNGLILTAAPPLMQHLPASPEPPRLEEDPGH</sequence>
<dbReference type="EMBL" id="JASSZA010000003">
    <property type="protein sequence ID" value="KAK2115255.1"/>
    <property type="molecule type" value="Genomic_DNA"/>
</dbReference>
<evidence type="ECO:0000256" key="1">
    <source>
        <dbReference type="SAM" id="MobiDB-lite"/>
    </source>
</evidence>
<organism evidence="2 3">
    <name type="scientific">Saguinus oedipus</name>
    <name type="common">Cotton-top tamarin</name>
    <name type="synonym">Oedipomidas oedipus</name>
    <dbReference type="NCBI Taxonomy" id="9490"/>
    <lineage>
        <taxon>Eukaryota</taxon>
        <taxon>Metazoa</taxon>
        <taxon>Chordata</taxon>
        <taxon>Craniata</taxon>
        <taxon>Vertebrata</taxon>
        <taxon>Euteleostomi</taxon>
        <taxon>Mammalia</taxon>
        <taxon>Eutheria</taxon>
        <taxon>Euarchontoglires</taxon>
        <taxon>Primates</taxon>
        <taxon>Haplorrhini</taxon>
        <taxon>Platyrrhini</taxon>
        <taxon>Cebidae</taxon>
        <taxon>Callitrichinae</taxon>
        <taxon>Saguinus</taxon>
    </lineage>
</organism>
<name>A0ABQ9W1D9_SAGOE</name>
<evidence type="ECO:0000313" key="2">
    <source>
        <dbReference type="EMBL" id="KAK2115255.1"/>
    </source>
</evidence>
<accession>A0ABQ9W1D9</accession>
<comment type="caution">
    <text evidence="2">The sequence shown here is derived from an EMBL/GenBank/DDBJ whole genome shotgun (WGS) entry which is preliminary data.</text>
</comment>
<gene>
    <name evidence="2" type="ORF">P7K49_005881</name>
</gene>
<feature type="region of interest" description="Disordered" evidence="1">
    <location>
        <begin position="1"/>
        <end position="36"/>
    </location>
</feature>